<comment type="caution">
    <text evidence="1">The sequence shown here is derived from an EMBL/GenBank/DDBJ whole genome shotgun (WGS) entry which is preliminary data.</text>
</comment>
<proteinExistence type="predicted"/>
<organism evidence="1 2">
    <name type="scientific">Acipenser ruthenus</name>
    <name type="common">Sterlet sturgeon</name>
    <dbReference type="NCBI Taxonomy" id="7906"/>
    <lineage>
        <taxon>Eukaryota</taxon>
        <taxon>Metazoa</taxon>
        <taxon>Chordata</taxon>
        <taxon>Craniata</taxon>
        <taxon>Vertebrata</taxon>
        <taxon>Euteleostomi</taxon>
        <taxon>Actinopterygii</taxon>
        <taxon>Chondrostei</taxon>
        <taxon>Acipenseriformes</taxon>
        <taxon>Acipenseridae</taxon>
        <taxon>Acipenser</taxon>
    </lineage>
</organism>
<reference evidence="1 2" key="1">
    <citation type="submission" date="2019-01" db="EMBL/GenBank/DDBJ databases">
        <title>Draft Genome and Complete Hox-Cluster Characterization of the Sterlet Sturgeon (Acipenser ruthenus).</title>
        <authorList>
            <person name="Wei Q."/>
        </authorList>
    </citation>
    <scope>NUCLEOTIDE SEQUENCE [LARGE SCALE GENOMIC DNA]</scope>
    <source>
        <strain evidence="1">WHYD16114868_AA</strain>
        <tissue evidence="1">Blood</tissue>
    </source>
</reference>
<sequence length="105" mass="11784">MVGLEENSEGSDAAAFLMKSLPQWFPSLADKEMEVMRDHRIYNSGLKTLIFNLLQYSDRQSILQVARKNPLTLSGWNMMEEDLSPAPQTRVVPDQPAGPSCLDLC</sequence>
<evidence type="ECO:0000313" key="1">
    <source>
        <dbReference type="EMBL" id="RXM35081.1"/>
    </source>
</evidence>
<gene>
    <name evidence="1" type="ORF">EOD39_4345</name>
</gene>
<dbReference type="Gene3D" id="3.30.70.1820">
    <property type="entry name" value="L1 transposable element, RRM domain"/>
    <property type="match status" value="1"/>
</dbReference>
<protein>
    <submittedName>
        <fullName evidence="1">Uncharacterized protein</fullName>
    </submittedName>
</protein>
<evidence type="ECO:0000313" key="2">
    <source>
        <dbReference type="Proteomes" id="UP000289886"/>
    </source>
</evidence>
<dbReference type="Proteomes" id="UP000289886">
    <property type="component" value="Unassembled WGS sequence"/>
</dbReference>
<name>A0A444UIT8_ACIRT</name>
<keyword evidence="2" id="KW-1185">Reference proteome</keyword>
<dbReference type="AlphaFoldDB" id="A0A444UIT8"/>
<dbReference type="EMBL" id="SCEB01214483">
    <property type="protein sequence ID" value="RXM35081.1"/>
    <property type="molecule type" value="Genomic_DNA"/>
</dbReference>
<accession>A0A444UIT8</accession>